<accession>A0A937KD73</accession>
<gene>
    <name evidence="1" type="ORF">JMN32_18475</name>
</gene>
<evidence type="ECO:0000313" key="2">
    <source>
        <dbReference type="Proteomes" id="UP000614216"/>
    </source>
</evidence>
<proteinExistence type="predicted"/>
<name>A0A937KD73_9BACT</name>
<organism evidence="1 2">
    <name type="scientific">Fulvivirga marina</name>
    <dbReference type="NCBI Taxonomy" id="2494733"/>
    <lineage>
        <taxon>Bacteria</taxon>
        <taxon>Pseudomonadati</taxon>
        <taxon>Bacteroidota</taxon>
        <taxon>Cytophagia</taxon>
        <taxon>Cytophagales</taxon>
        <taxon>Fulvivirgaceae</taxon>
        <taxon>Fulvivirga</taxon>
    </lineage>
</organism>
<dbReference type="EMBL" id="JAEUGD010000061">
    <property type="protein sequence ID" value="MBL6448307.1"/>
    <property type="molecule type" value="Genomic_DNA"/>
</dbReference>
<dbReference type="Pfam" id="PF10043">
    <property type="entry name" value="DUF2279"/>
    <property type="match status" value="1"/>
</dbReference>
<protein>
    <submittedName>
        <fullName evidence="1">DUF2279 domain-containing protein</fullName>
    </submittedName>
</protein>
<evidence type="ECO:0000313" key="1">
    <source>
        <dbReference type="EMBL" id="MBL6448307.1"/>
    </source>
</evidence>
<comment type="caution">
    <text evidence="1">The sequence shown here is derived from an EMBL/GenBank/DDBJ whole genome shotgun (WGS) entry which is preliminary data.</text>
</comment>
<dbReference type="AlphaFoldDB" id="A0A937KD73"/>
<sequence length="295" mass="33865">MRLNKFIILIFLFLQPVLLSSLQAQTDSTLHKKRLKPLVITSAAVYAGSLVALNHLWYANFERESFHFFNDSREWKQIDKAGHAYAAFHINSASYKALRWAGLSEDKSLTYGALSSIITLSSIEIFDGFSSAYGASYTDLAANTLGTALFYSQMKLWHEIRIQPKFSFYRTNFPDSRPETLGKNFSEELLKDYNGQTYWLSINFSKFKTLEKFPKWLNLAIGYGAHNMLYATDASNTSHGLSPKRQYYLSIDMDFSEYKSRSGVLNTIVYLLDMIHLPAPTMELSNGKFKFHYVY</sequence>
<keyword evidence="2" id="KW-1185">Reference proteome</keyword>
<dbReference type="Proteomes" id="UP000614216">
    <property type="component" value="Unassembled WGS sequence"/>
</dbReference>
<dbReference type="InterPro" id="IPR018736">
    <property type="entry name" value="DUF2279_periplasmic_lipo"/>
</dbReference>
<dbReference type="RefSeq" id="WP_202857849.1">
    <property type="nucleotide sequence ID" value="NZ_JAEUGD010000061.1"/>
</dbReference>
<reference evidence="1" key="1">
    <citation type="submission" date="2021-01" db="EMBL/GenBank/DDBJ databases">
        <title>Fulvivirga kasyanovii gen. nov., sp nov., a novel member of the phylum Bacteroidetes isolated from seawater in a mussel farm.</title>
        <authorList>
            <person name="Zhao L.-H."/>
            <person name="Wang Z.-J."/>
        </authorList>
    </citation>
    <scope>NUCLEOTIDE SEQUENCE</scope>
    <source>
        <strain evidence="1">29W222</strain>
    </source>
</reference>